<sequence>MQNTSSSGLSWEVKDTCLTPRYLQTELFECLEDGSIGLPPSCPLPEETEAIYSILHPG</sequence>
<name>A0A9D4K208_DREPO</name>
<dbReference type="AlphaFoldDB" id="A0A9D4K208"/>
<dbReference type="EMBL" id="JAIWYP010000005">
    <property type="protein sequence ID" value="KAH3829477.1"/>
    <property type="molecule type" value="Genomic_DNA"/>
</dbReference>
<protein>
    <submittedName>
        <fullName evidence="1">Uncharacterized protein</fullName>
    </submittedName>
</protein>
<gene>
    <name evidence="1" type="ORF">DPMN_131473</name>
</gene>
<accession>A0A9D4K208</accession>
<proteinExistence type="predicted"/>
<comment type="caution">
    <text evidence="1">The sequence shown here is derived from an EMBL/GenBank/DDBJ whole genome shotgun (WGS) entry which is preliminary data.</text>
</comment>
<evidence type="ECO:0000313" key="1">
    <source>
        <dbReference type="EMBL" id="KAH3829477.1"/>
    </source>
</evidence>
<keyword evidence="2" id="KW-1185">Reference proteome</keyword>
<reference evidence="1" key="1">
    <citation type="journal article" date="2019" name="bioRxiv">
        <title>The Genome of the Zebra Mussel, Dreissena polymorpha: A Resource for Invasive Species Research.</title>
        <authorList>
            <person name="McCartney M.A."/>
            <person name="Auch B."/>
            <person name="Kono T."/>
            <person name="Mallez S."/>
            <person name="Zhang Y."/>
            <person name="Obille A."/>
            <person name="Becker A."/>
            <person name="Abrahante J.E."/>
            <person name="Garbe J."/>
            <person name="Badalamenti J.P."/>
            <person name="Herman A."/>
            <person name="Mangelson H."/>
            <person name="Liachko I."/>
            <person name="Sullivan S."/>
            <person name="Sone E.D."/>
            <person name="Koren S."/>
            <person name="Silverstein K.A.T."/>
            <person name="Beckman K.B."/>
            <person name="Gohl D.M."/>
        </authorList>
    </citation>
    <scope>NUCLEOTIDE SEQUENCE</scope>
    <source>
        <strain evidence="1">Duluth1</strain>
        <tissue evidence="1">Whole animal</tissue>
    </source>
</reference>
<organism evidence="1 2">
    <name type="scientific">Dreissena polymorpha</name>
    <name type="common">Zebra mussel</name>
    <name type="synonym">Mytilus polymorpha</name>
    <dbReference type="NCBI Taxonomy" id="45954"/>
    <lineage>
        <taxon>Eukaryota</taxon>
        <taxon>Metazoa</taxon>
        <taxon>Spiralia</taxon>
        <taxon>Lophotrochozoa</taxon>
        <taxon>Mollusca</taxon>
        <taxon>Bivalvia</taxon>
        <taxon>Autobranchia</taxon>
        <taxon>Heteroconchia</taxon>
        <taxon>Euheterodonta</taxon>
        <taxon>Imparidentia</taxon>
        <taxon>Neoheterodontei</taxon>
        <taxon>Myida</taxon>
        <taxon>Dreissenoidea</taxon>
        <taxon>Dreissenidae</taxon>
        <taxon>Dreissena</taxon>
    </lineage>
</organism>
<dbReference type="Proteomes" id="UP000828390">
    <property type="component" value="Unassembled WGS sequence"/>
</dbReference>
<reference evidence="1" key="2">
    <citation type="submission" date="2020-11" db="EMBL/GenBank/DDBJ databases">
        <authorList>
            <person name="McCartney M.A."/>
            <person name="Auch B."/>
            <person name="Kono T."/>
            <person name="Mallez S."/>
            <person name="Becker A."/>
            <person name="Gohl D.M."/>
            <person name="Silverstein K.A.T."/>
            <person name="Koren S."/>
            <person name="Bechman K.B."/>
            <person name="Herman A."/>
            <person name="Abrahante J.E."/>
            <person name="Garbe J."/>
        </authorList>
    </citation>
    <scope>NUCLEOTIDE SEQUENCE</scope>
    <source>
        <strain evidence="1">Duluth1</strain>
        <tissue evidence="1">Whole animal</tissue>
    </source>
</reference>
<evidence type="ECO:0000313" key="2">
    <source>
        <dbReference type="Proteomes" id="UP000828390"/>
    </source>
</evidence>